<protein>
    <submittedName>
        <fullName evidence="1">Uncharacterized protein</fullName>
    </submittedName>
</protein>
<evidence type="ECO:0000313" key="1">
    <source>
        <dbReference type="EMBL" id="VVT31656.1"/>
    </source>
</evidence>
<evidence type="ECO:0000313" key="2">
    <source>
        <dbReference type="Proteomes" id="UP000326857"/>
    </source>
</evidence>
<reference evidence="1 2" key="1">
    <citation type="submission" date="2019-09" db="EMBL/GenBank/DDBJ databases">
        <authorList>
            <person name="Dittami M. S."/>
        </authorList>
    </citation>
    <scope>NUCLEOTIDE SEQUENCE [LARGE SCALE GENOMIC DNA]</scope>
    <source>
        <strain evidence="1">SPHINGO391</strain>
    </source>
</reference>
<accession>A0A5E8AJS7</accession>
<proteinExistence type="predicted"/>
<dbReference type="EMBL" id="CABVLI010000048">
    <property type="protein sequence ID" value="VVT31656.1"/>
    <property type="molecule type" value="Genomic_DNA"/>
</dbReference>
<name>A0A5E8AJS7_9SPHN</name>
<organism evidence="1 2">
    <name type="scientific">Sphingomonas aurantiaca</name>
    <dbReference type="NCBI Taxonomy" id="185949"/>
    <lineage>
        <taxon>Bacteria</taxon>
        <taxon>Pseudomonadati</taxon>
        <taxon>Pseudomonadota</taxon>
        <taxon>Alphaproteobacteria</taxon>
        <taxon>Sphingomonadales</taxon>
        <taxon>Sphingomonadaceae</taxon>
        <taxon>Sphingomonas</taxon>
    </lineage>
</organism>
<sequence>MRCATWHTNGLRVRAIEVCWRYGPPPEARQRGEHQGLLPFRSRRKIDSPVWSAKRDTRHPMGCRPR</sequence>
<gene>
    <name evidence="1" type="ORF">SPHINGO391_520216</name>
</gene>
<dbReference type="AlphaFoldDB" id="A0A5E8AJS7"/>
<dbReference type="Proteomes" id="UP000326857">
    <property type="component" value="Unassembled WGS sequence"/>
</dbReference>